<evidence type="ECO:0000256" key="8">
    <source>
        <dbReference type="SAM" id="MobiDB-lite"/>
    </source>
</evidence>
<keyword evidence="4 7" id="KW-0689">Ribosomal protein</keyword>
<dbReference type="Gene3D" id="2.40.30.10">
    <property type="entry name" value="Translation factors"/>
    <property type="match status" value="1"/>
</dbReference>
<keyword evidence="10" id="KW-1185">Reference proteome</keyword>
<dbReference type="Pfam" id="PF00297">
    <property type="entry name" value="Ribosomal_L3"/>
    <property type="match status" value="1"/>
</dbReference>
<dbReference type="FunFam" id="2.40.30.10:FF:000004">
    <property type="entry name" value="50S ribosomal protein L3"/>
    <property type="match status" value="1"/>
</dbReference>
<feature type="compositionally biased region" description="Basic residues" evidence="8">
    <location>
        <begin position="124"/>
        <end position="135"/>
    </location>
</feature>
<keyword evidence="5 7" id="KW-0687">Ribonucleoprotein</keyword>
<gene>
    <name evidence="7" type="primary">rplC</name>
    <name evidence="9" type="ORF">FXF47_04875</name>
</gene>
<keyword evidence="2 7" id="KW-0699">rRNA-binding</keyword>
<dbReference type="GO" id="GO:0022625">
    <property type="term" value="C:cytosolic large ribosomal subunit"/>
    <property type="evidence" value="ECO:0007669"/>
    <property type="project" value="TreeGrafter"/>
</dbReference>
<evidence type="ECO:0000256" key="5">
    <source>
        <dbReference type="ARBA" id="ARBA00023274"/>
    </source>
</evidence>
<evidence type="ECO:0000313" key="9">
    <source>
        <dbReference type="EMBL" id="TYB31342.1"/>
    </source>
</evidence>
<dbReference type="NCBIfam" id="TIGR03625">
    <property type="entry name" value="L3_bact"/>
    <property type="match status" value="1"/>
</dbReference>
<comment type="caution">
    <text evidence="9">The sequence shown here is derived from an EMBL/GenBank/DDBJ whole genome shotgun (WGS) entry which is preliminary data.</text>
</comment>
<evidence type="ECO:0000313" key="10">
    <source>
        <dbReference type="Proteomes" id="UP000324143"/>
    </source>
</evidence>
<keyword evidence="3 7" id="KW-0694">RNA-binding</keyword>
<dbReference type="GO" id="GO:0019843">
    <property type="term" value="F:rRNA binding"/>
    <property type="evidence" value="ECO:0007669"/>
    <property type="project" value="UniProtKB-UniRule"/>
</dbReference>
<dbReference type="PANTHER" id="PTHR11229">
    <property type="entry name" value="50S RIBOSOMAL PROTEIN L3"/>
    <property type="match status" value="1"/>
</dbReference>
<dbReference type="InterPro" id="IPR019927">
    <property type="entry name" value="Ribosomal_uL3_bac/org-type"/>
</dbReference>
<dbReference type="GO" id="GO:0006412">
    <property type="term" value="P:translation"/>
    <property type="evidence" value="ECO:0007669"/>
    <property type="project" value="UniProtKB-UniRule"/>
</dbReference>
<dbReference type="EMBL" id="VSIX01000040">
    <property type="protein sequence ID" value="TYB31342.1"/>
    <property type="molecule type" value="Genomic_DNA"/>
</dbReference>
<evidence type="ECO:0000256" key="1">
    <source>
        <dbReference type="ARBA" id="ARBA00006540"/>
    </source>
</evidence>
<dbReference type="Gene3D" id="3.30.160.810">
    <property type="match status" value="1"/>
</dbReference>
<accession>A0A5D0MG06</accession>
<dbReference type="PANTHER" id="PTHR11229:SF16">
    <property type="entry name" value="LARGE RIBOSOMAL SUBUNIT PROTEIN UL3C"/>
    <property type="match status" value="1"/>
</dbReference>
<evidence type="ECO:0000256" key="6">
    <source>
        <dbReference type="ARBA" id="ARBA00035243"/>
    </source>
</evidence>
<evidence type="ECO:0000256" key="7">
    <source>
        <dbReference type="HAMAP-Rule" id="MF_01325"/>
    </source>
</evidence>
<comment type="similarity">
    <text evidence="1 7">Belongs to the universal ribosomal protein uL3 family.</text>
</comment>
<dbReference type="InterPro" id="IPR009000">
    <property type="entry name" value="Transl_B-barrel_sf"/>
</dbReference>
<evidence type="ECO:0000256" key="2">
    <source>
        <dbReference type="ARBA" id="ARBA00022730"/>
    </source>
</evidence>
<dbReference type="SUPFAM" id="SSF50447">
    <property type="entry name" value="Translation proteins"/>
    <property type="match status" value="1"/>
</dbReference>
<feature type="region of interest" description="Disordered" evidence="8">
    <location>
        <begin position="124"/>
        <end position="145"/>
    </location>
</feature>
<comment type="function">
    <text evidence="7">One of the primary rRNA binding proteins, it binds directly near the 3'-end of the 23S rRNA, where it nucleates assembly of the 50S subunit.</text>
</comment>
<dbReference type="InterPro" id="IPR000597">
    <property type="entry name" value="Ribosomal_uL3"/>
</dbReference>
<organism evidence="9 10">
    <name type="scientific">Candidatus Mcinerneyibacterium aminivorans</name>
    <dbReference type="NCBI Taxonomy" id="2703815"/>
    <lineage>
        <taxon>Bacteria</taxon>
        <taxon>Candidatus Macinerneyibacteriota</taxon>
        <taxon>Candidatus Mcinerneyibacteria</taxon>
        <taxon>Candidatus Mcinerneyibacteriales</taxon>
        <taxon>Candidatus Mcinerneyibacteriaceae</taxon>
        <taxon>Candidatus Mcinerneyibacterium</taxon>
    </lineage>
</organism>
<evidence type="ECO:0000256" key="4">
    <source>
        <dbReference type="ARBA" id="ARBA00022980"/>
    </source>
</evidence>
<name>A0A5D0MG06_9BACT</name>
<dbReference type="AlphaFoldDB" id="A0A5D0MG06"/>
<dbReference type="HAMAP" id="MF_01325_B">
    <property type="entry name" value="Ribosomal_uL3_B"/>
    <property type="match status" value="1"/>
</dbReference>
<evidence type="ECO:0000256" key="3">
    <source>
        <dbReference type="ARBA" id="ARBA00022884"/>
    </source>
</evidence>
<proteinExistence type="inferred from homology"/>
<dbReference type="Proteomes" id="UP000324143">
    <property type="component" value="Unassembled WGS sequence"/>
</dbReference>
<comment type="subunit">
    <text evidence="7">Part of the 50S ribosomal subunit. Forms a cluster with proteins L14 and L19.</text>
</comment>
<reference evidence="9" key="1">
    <citation type="submission" date="2019-08" db="EMBL/GenBank/DDBJ databases">
        <title>Genomic characterization of a novel candidate phylum (ARYD3) from a high temperature, high salinity tertiary oil reservoir in north central Oklahoma, USA.</title>
        <authorList>
            <person name="Youssef N.H."/>
            <person name="Yadav A."/>
            <person name="Elshahed M.S."/>
        </authorList>
    </citation>
    <scope>NUCLEOTIDE SEQUENCE [LARGE SCALE GENOMIC DNA]</scope>
    <source>
        <strain evidence="9">ARYD3</strain>
    </source>
</reference>
<protein>
    <recommendedName>
        <fullName evidence="6 7">Large ribosomal subunit protein uL3</fullName>
    </recommendedName>
</protein>
<dbReference type="GO" id="GO:0003735">
    <property type="term" value="F:structural constituent of ribosome"/>
    <property type="evidence" value="ECO:0007669"/>
    <property type="project" value="UniProtKB-UniRule"/>
</dbReference>
<sequence>MGILGKKLGMTQIITEKGKQIPVSVIDVEGVIVTELKTEDKHGYNAVQLGYGNAKNIKKPQKKAFEKKEIEPKKHLKEFKDLDVDKYNIGDSIDFEDISKFVKIRGKTKGKGFQGTIKRYKASTGRKTHGSHFHRAPGSIGASADPAKVVKGMPMAGQMGNKYRTIENLEVVKKDEERNLLFIKGAVPGANGTILYIFNSSENNA</sequence>